<evidence type="ECO:0000259" key="1">
    <source>
        <dbReference type="Pfam" id="PF00582"/>
    </source>
</evidence>
<evidence type="ECO:0000313" key="3">
    <source>
        <dbReference type="Proteomes" id="UP001597139"/>
    </source>
</evidence>
<evidence type="ECO:0000313" key="2">
    <source>
        <dbReference type="EMBL" id="MFD1567612.1"/>
    </source>
</evidence>
<dbReference type="RefSeq" id="WP_267647433.1">
    <property type="nucleotide sequence ID" value="NZ_JANHGR010000002.1"/>
</dbReference>
<feature type="domain" description="UspA" evidence="1">
    <location>
        <begin position="2"/>
        <end position="142"/>
    </location>
</feature>
<name>A0ABD6BRA4_9EURY</name>
<dbReference type="EMBL" id="JBHUCZ010000007">
    <property type="protein sequence ID" value="MFD1567612.1"/>
    <property type="molecule type" value="Genomic_DNA"/>
</dbReference>
<reference evidence="2 3" key="1">
    <citation type="journal article" date="2019" name="Int. J. Syst. Evol. Microbiol.">
        <title>The Global Catalogue of Microorganisms (GCM) 10K type strain sequencing project: providing services to taxonomists for standard genome sequencing and annotation.</title>
        <authorList>
            <consortium name="The Broad Institute Genomics Platform"/>
            <consortium name="The Broad Institute Genome Sequencing Center for Infectious Disease"/>
            <person name="Wu L."/>
            <person name="Ma J."/>
        </authorList>
    </citation>
    <scope>NUCLEOTIDE SEQUENCE [LARGE SCALE GENOMIC DNA]</scope>
    <source>
        <strain evidence="2 3">CGMCC 1.12859</strain>
    </source>
</reference>
<dbReference type="Proteomes" id="UP001597139">
    <property type="component" value="Unassembled WGS sequence"/>
</dbReference>
<gene>
    <name evidence="2" type="ORF">ACFSAU_08915</name>
</gene>
<sequence>MTLLVPFDGSTLAEAALSRAVQFAEAFDETVLAVAVVPQGNTNYAREHGWIDPGDPFDADAIAATLGDQVAALAPEASFRAEPVSRGARAGSIARVIRRLARTEDAPMVFVGSENAGRLVTNLTSVGGNVAADRQYDVVIVRNTAPVSGTA</sequence>
<organism evidence="2 3">
    <name type="scientific">Halolamina litorea</name>
    <dbReference type="NCBI Taxonomy" id="1515593"/>
    <lineage>
        <taxon>Archaea</taxon>
        <taxon>Methanobacteriati</taxon>
        <taxon>Methanobacteriota</taxon>
        <taxon>Stenosarchaea group</taxon>
        <taxon>Halobacteria</taxon>
        <taxon>Halobacteriales</taxon>
        <taxon>Haloferacaceae</taxon>
    </lineage>
</organism>
<proteinExistence type="predicted"/>
<dbReference type="InterPro" id="IPR006016">
    <property type="entry name" value="UspA"/>
</dbReference>
<dbReference type="SUPFAM" id="SSF52402">
    <property type="entry name" value="Adenine nucleotide alpha hydrolases-like"/>
    <property type="match status" value="1"/>
</dbReference>
<dbReference type="CDD" id="cd00293">
    <property type="entry name" value="USP-like"/>
    <property type="match status" value="1"/>
</dbReference>
<protein>
    <submittedName>
        <fullName evidence="2">Universal stress protein</fullName>
    </submittedName>
</protein>
<dbReference type="InterPro" id="IPR014729">
    <property type="entry name" value="Rossmann-like_a/b/a_fold"/>
</dbReference>
<dbReference type="AlphaFoldDB" id="A0ABD6BRA4"/>
<comment type="caution">
    <text evidence="2">The sequence shown here is derived from an EMBL/GenBank/DDBJ whole genome shotgun (WGS) entry which is preliminary data.</text>
</comment>
<keyword evidence="3" id="KW-1185">Reference proteome</keyword>
<dbReference type="Pfam" id="PF00582">
    <property type="entry name" value="Usp"/>
    <property type="match status" value="1"/>
</dbReference>
<accession>A0ABD6BRA4</accession>
<dbReference type="Gene3D" id="3.40.50.620">
    <property type="entry name" value="HUPs"/>
    <property type="match status" value="1"/>
</dbReference>